<keyword evidence="15" id="KW-1185">Reference proteome</keyword>
<feature type="domain" description="DDE Tnp4" evidence="13">
    <location>
        <begin position="152"/>
        <end position="301"/>
    </location>
</feature>
<dbReference type="GO" id="GO:0005634">
    <property type="term" value="C:nucleus"/>
    <property type="evidence" value="ECO:0007669"/>
    <property type="project" value="UniProtKB-SubCell"/>
</dbReference>
<comment type="similarity">
    <text evidence="4">Belongs to the HARBI1 family.</text>
</comment>
<dbReference type="GO" id="GO:0004518">
    <property type="term" value="F:nuclease activity"/>
    <property type="evidence" value="ECO:0007669"/>
    <property type="project" value="UniProtKB-KW"/>
</dbReference>
<reference evidence="14" key="3">
    <citation type="submission" date="2025-09" db="UniProtKB">
        <authorList>
            <consortium name="Ensembl"/>
        </authorList>
    </citation>
    <scope>IDENTIFICATION</scope>
</reference>
<dbReference type="InterPro" id="IPR045249">
    <property type="entry name" value="HARBI1-like"/>
</dbReference>
<reference evidence="14" key="1">
    <citation type="submission" date="2021-06" db="EMBL/GenBank/DDBJ databases">
        <authorList>
            <consortium name="Wellcome Sanger Institute Data Sharing"/>
        </authorList>
    </citation>
    <scope>NUCLEOTIDE SEQUENCE [LARGE SCALE GENOMIC DNA]</scope>
</reference>
<dbReference type="Proteomes" id="UP000694620">
    <property type="component" value="Chromosome 3"/>
</dbReference>
<evidence type="ECO:0000313" key="15">
    <source>
        <dbReference type="Proteomes" id="UP000694620"/>
    </source>
</evidence>
<protein>
    <recommendedName>
        <fullName evidence="5">Putative nuclease HARBI1</fullName>
    </recommendedName>
    <alternativeName>
        <fullName evidence="11">Harbinger transposase-derived nuclease</fullName>
    </alternativeName>
</protein>
<comment type="function">
    <text evidence="12">Transposase-derived protein that may have nuclease activity. Does not have transposase activity.</text>
</comment>
<keyword evidence="9" id="KW-0378">Hydrolase</keyword>
<proteinExistence type="inferred from homology"/>
<dbReference type="GO" id="GO:0046872">
    <property type="term" value="F:metal ion binding"/>
    <property type="evidence" value="ECO:0007669"/>
    <property type="project" value="UniProtKB-KW"/>
</dbReference>
<dbReference type="PANTHER" id="PTHR22930:SF253">
    <property type="entry name" value="NUCLEASE HARBI1-RELATED"/>
    <property type="match status" value="1"/>
</dbReference>
<name>A0A8C4RQJ2_ERPCA</name>
<evidence type="ECO:0000256" key="9">
    <source>
        <dbReference type="ARBA" id="ARBA00022801"/>
    </source>
</evidence>
<evidence type="ECO:0000259" key="13">
    <source>
        <dbReference type="Pfam" id="PF13359"/>
    </source>
</evidence>
<dbReference type="Pfam" id="PF13359">
    <property type="entry name" value="DDE_Tnp_4"/>
    <property type="match status" value="1"/>
</dbReference>
<keyword evidence="10" id="KW-0539">Nucleus</keyword>
<evidence type="ECO:0000256" key="7">
    <source>
        <dbReference type="ARBA" id="ARBA00022722"/>
    </source>
</evidence>
<dbReference type="GO" id="GO:0005737">
    <property type="term" value="C:cytoplasm"/>
    <property type="evidence" value="ECO:0007669"/>
    <property type="project" value="UniProtKB-SubCell"/>
</dbReference>
<evidence type="ECO:0000256" key="6">
    <source>
        <dbReference type="ARBA" id="ARBA00022490"/>
    </source>
</evidence>
<dbReference type="OrthoDB" id="9946389at2759"/>
<evidence type="ECO:0000256" key="3">
    <source>
        <dbReference type="ARBA" id="ARBA00004496"/>
    </source>
</evidence>
<dbReference type="GO" id="GO:0016787">
    <property type="term" value="F:hydrolase activity"/>
    <property type="evidence" value="ECO:0007669"/>
    <property type="project" value="UniProtKB-KW"/>
</dbReference>
<dbReference type="InterPro" id="IPR027806">
    <property type="entry name" value="HARBI1_dom"/>
</dbReference>
<sequence>MNCAAAVWFAVQEEVDRAASRNIPRSGLDSFDNDFLLKHFHFTRPAIQFIVDCVRDSLARVTRRSRALSVEDLVLAALSFYANGSLQRHMANLVGISQSSVSRAVATVSKVLADKVPMFVTFPSTTEDKDVMAQEFFKLCGITNILGIVGFMHMRIKAPLEDEYAFLNSKNYHSINCQMICDSHGNLLHLENHWPGGTPGSLIWEKSTIRQQFLTGEHGEYWLIGDSCYPLSKNLLTSVHYPVSPAEKWYNEAHSQAVDVIRQTFSALKARFRCLDNLGGNQKYTPARASDIISACCVLHNIAQKFSVGLPEITFLQENVFDNTEETFRQHDEEMVIMREKVIKALFSNSKHGIKKIRQYPQKVKKKKKKL</sequence>
<dbReference type="PANTHER" id="PTHR22930">
    <property type="match status" value="1"/>
</dbReference>
<evidence type="ECO:0000256" key="5">
    <source>
        <dbReference type="ARBA" id="ARBA00015519"/>
    </source>
</evidence>
<evidence type="ECO:0000313" key="14">
    <source>
        <dbReference type="Ensembl" id="ENSECRP00000005268.1"/>
    </source>
</evidence>
<dbReference type="Ensembl" id="ENSECRT00000005363.1">
    <property type="protein sequence ID" value="ENSECRP00000005268.1"/>
    <property type="gene ID" value="ENSECRG00000003564.1"/>
</dbReference>
<accession>A0A8C4RQJ2</accession>
<keyword evidence="7" id="KW-0540">Nuclease</keyword>
<reference evidence="14" key="2">
    <citation type="submission" date="2025-08" db="UniProtKB">
        <authorList>
            <consortium name="Ensembl"/>
        </authorList>
    </citation>
    <scope>IDENTIFICATION</scope>
</reference>
<evidence type="ECO:0000256" key="1">
    <source>
        <dbReference type="ARBA" id="ARBA00001968"/>
    </source>
</evidence>
<dbReference type="GeneID" id="114648331"/>
<evidence type="ECO:0000256" key="10">
    <source>
        <dbReference type="ARBA" id="ARBA00023242"/>
    </source>
</evidence>
<dbReference type="GeneTree" id="ENSGT00940000154348"/>
<gene>
    <name evidence="14" type="primary">LOC114648331</name>
</gene>
<evidence type="ECO:0000256" key="2">
    <source>
        <dbReference type="ARBA" id="ARBA00004123"/>
    </source>
</evidence>
<evidence type="ECO:0000256" key="8">
    <source>
        <dbReference type="ARBA" id="ARBA00022723"/>
    </source>
</evidence>
<evidence type="ECO:0000256" key="12">
    <source>
        <dbReference type="ARBA" id="ARBA00045850"/>
    </source>
</evidence>
<evidence type="ECO:0000256" key="11">
    <source>
        <dbReference type="ARBA" id="ARBA00030126"/>
    </source>
</evidence>
<keyword evidence="8" id="KW-0479">Metal-binding</keyword>
<dbReference type="RefSeq" id="XP_028653142.1">
    <property type="nucleotide sequence ID" value="XM_028797309.2"/>
</dbReference>
<organism evidence="14 15">
    <name type="scientific">Erpetoichthys calabaricus</name>
    <name type="common">Rope fish</name>
    <name type="synonym">Calamoichthys calabaricus</name>
    <dbReference type="NCBI Taxonomy" id="27687"/>
    <lineage>
        <taxon>Eukaryota</taxon>
        <taxon>Metazoa</taxon>
        <taxon>Chordata</taxon>
        <taxon>Craniata</taxon>
        <taxon>Vertebrata</taxon>
        <taxon>Euteleostomi</taxon>
        <taxon>Actinopterygii</taxon>
        <taxon>Polypteriformes</taxon>
        <taxon>Polypteridae</taxon>
        <taxon>Erpetoichthys</taxon>
    </lineage>
</organism>
<evidence type="ECO:0000256" key="4">
    <source>
        <dbReference type="ARBA" id="ARBA00006958"/>
    </source>
</evidence>
<comment type="subcellular location">
    <subcellularLocation>
        <location evidence="3">Cytoplasm</location>
    </subcellularLocation>
    <subcellularLocation>
        <location evidence="2">Nucleus</location>
    </subcellularLocation>
</comment>
<dbReference type="AlphaFoldDB" id="A0A8C4RQJ2"/>
<comment type="cofactor">
    <cofactor evidence="1">
        <name>a divalent metal cation</name>
        <dbReference type="ChEBI" id="CHEBI:60240"/>
    </cofactor>
</comment>
<dbReference type="PRINTS" id="PR02086">
    <property type="entry name" value="PUTNUCHARBI1"/>
</dbReference>
<keyword evidence="6" id="KW-0963">Cytoplasm</keyword>
<dbReference type="InterPro" id="IPR026103">
    <property type="entry name" value="HARBI1_animal"/>
</dbReference>